<dbReference type="SUPFAM" id="SSF49742">
    <property type="entry name" value="PHM/PNGase F"/>
    <property type="match status" value="2"/>
</dbReference>
<protein>
    <recommendedName>
        <fullName evidence="9">Temptin</fullName>
    </recommendedName>
</protein>
<dbReference type="InterPro" id="IPR008977">
    <property type="entry name" value="PHM/PNGase_F_dom_sf"/>
</dbReference>
<keyword evidence="3" id="KW-0732">Signal</keyword>
<dbReference type="PANTHER" id="PTHR10157">
    <property type="entry name" value="DOPAMINE BETA HYDROXYLASE RELATED"/>
    <property type="match status" value="1"/>
</dbReference>
<dbReference type="GO" id="GO:0005507">
    <property type="term" value="F:copper ion binding"/>
    <property type="evidence" value="ECO:0007669"/>
    <property type="project" value="InterPro"/>
</dbReference>
<dbReference type="Proteomes" id="UP001347796">
    <property type="component" value="Unassembled WGS sequence"/>
</dbReference>
<sequence length="572" mass="64180">MKLAMLRVFAIVTVSIVYANAYAGYQERIPNGDHVPHPCKPNFIWKGVGHLNMAGGGERNVFGQDFAKANYEWTVELCQKDSDGDGMSNGAELGDPNCAWTPGTVPRHVTGITHPGVCDPWGSEKCNEKNSWVNCDSDEFKCPAIQEEGVQKMDLRFPWTNVPDKETTYMCMGFDLPNDGDYHMIATTPIINETRVMHHIVLLACEDDSEQIASPRECSMGLRGCSKAIGIWTLGLPGECFNEEAGFRIGLNGMTKGVLQFHWTNPERKADLWDASGMTIYYTNKLRKYNAGIWITGQVYLEIPPLMPKVVQHSTCSSHCTKKTFNSSIFITTGLNHMHYLGMSQYVKLTRSDGSELMITNDEHYSYDTPVLNQYDTPIEVKPGDSIETVCTYRSISRKKTAVYGEGTFDEMCFGIFNYYPEEAVTTGSCLTRKDFEYCDLFDGKCDFRALRNMSHPDTKQLMDKVMDKCSYQGECLHGCRDVVKDVLINHECFKNGWAKGITYNNLLSRGVDDPDTLPAMRFVAAMQSCDCSTENPINYAAPIREPETSSSGYAIRMSFTLLTSLLLLKSM</sequence>
<evidence type="ECO:0000256" key="1">
    <source>
        <dbReference type="ARBA" id="ARBA00023157"/>
    </source>
</evidence>
<dbReference type="EMBL" id="JAZGQO010000002">
    <property type="protein sequence ID" value="KAK6190933.1"/>
    <property type="molecule type" value="Genomic_DNA"/>
</dbReference>
<keyword evidence="8" id="KW-1185">Reference proteome</keyword>
<reference evidence="7 8" key="1">
    <citation type="submission" date="2024-01" db="EMBL/GenBank/DDBJ databases">
        <title>The genome of the rayed Mediterranean limpet Patella caerulea (Linnaeus, 1758).</title>
        <authorList>
            <person name="Anh-Thu Weber A."/>
            <person name="Halstead-Nussloch G."/>
        </authorList>
    </citation>
    <scope>NUCLEOTIDE SEQUENCE [LARGE SCALE GENOMIC DNA]</scope>
    <source>
        <strain evidence="7">AATW-2023a</strain>
        <tissue evidence="7">Whole specimen</tissue>
    </source>
</reference>
<evidence type="ECO:0000259" key="6">
    <source>
        <dbReference type="Pfam" id="PF24784"/>
    </source>
</evidence>
<evidence type="ECO:0000313" key="8">
    <source>
        <dbReference type="Proteomes" id="UP001347796"/>
    </source>
</evidence>
<dbReference type="InterPro" id="IPR024548">
    <property type="entry name" value="Cu2_monoox_C"/>
</dbReference>
<dbReference type="InterPro" id="IPR000323">
    <property type="entry name" value="Cu2_ascorb_mOase_N"/>
</dbReference>
<dbReference type="AlphaFoldDB" id="A0AAN8K968"/>
<feature type="domain" description="Copper type II ascorbate-dependent monooxygenase C-terminal" evidence="5">
    <location>
        <begin position="289"/>
        <end position="437"/>
    </location>
</feature>
<accession>A0AAN8K968</accession>
<dbReference type="InterPro" id="IPR000945">
    <property type="entry name" value="DBH-like"/>
</dbReference>
<evidence type="ECO:0000259" key="5">
    <source>
        <dbReference type="Pfam" id="PF03712"/>
    </source>
</evidence>
<dbReference type="InterPro" id="IPR014784">
    <property type="entry name" value="Cu2_ascorb_mOase-like_C"/>
</dbReference>
<keyword evidence="2" id="KW-0325">Glycoprotein</keyword>
<evidence type="ECO:0000313" key="7">
    <source>
        <dbReference type="EMBL" id="KAK6190933.1"/>
    </source>
</evidence>
<dbReference type="InterPro" id="IPR057626">
    <property type="entry name" value="S-S_Temptin"/>
</dbReference>
<dbReference type="Pfam" id="PF01082">
    <property type="entry name" value="Cu2_monooxygen"/>
    <property type="match status" value="1"/>
</dbReference>
<evidence type="ECO:0000259" key="4">
    <source>
        <dbReference type="Pfam" id="PF01082"/>
    </source>
</evidence>
<evidence type="ECO:0000256" key="3">
    <source>
        <dbReference type="SAM" id="SignalP"/>
    </source>
</evidence>
<evidence type="ECO:0008006" key="9">
    <source>
        <dbReference type="Google" id="ProtNLM"/>
    </source>
</evidence>
<dbReference type="InterPro" id="IPR036939">
    <property type="entry name" value="Cu2_ascorb_mOase_N_sf"/>
</dbReference>
<dbReference type="GO" id="GO:0004500">
    <property type="term" value="F:dopamine beta-monooxygenase activity"/>
    <property type="evidence" value="ECO:0007669"/>
    <property type="project" value="InterPro"/>
</dbReference>
<organism evidence="7 8">
    <name type="scientific">Patella caerulea</name>
    <name type="common">Rayed Mediterranean limpet</name>
    <dbReference type="NCBI Taxonomy" id="87958"/>
    <lineage>
        <taxon>Eukaryota</taxon>
        <taxon>Metazoa</taxon>
        <taxon>Spiralia</taxon>
        <taxon>Lophotrochozoa</taxon>
        <taxon>Mollusca</taxon>
        <taxon>Gastropoda</taxon>
        <taxon>Patellogastropoda</taxon>
        <taxon>Patelloidea</taxon>
        <taxon>Patellidae</taxon>
        <taxon>Patella</taxon>
    </lineage>
</organism>
<dbReference type="Gene3D" id="2.60.120.230">
    <property type="match status" value="1"/>
</dbReference>
<feature type="domain" description="Copper type II ascorbate-dependent monooxygenase N-terminal" evidence="4">
    <location>
        <begin position="154"/>
        <end position="269"/>
    </location>
</feature>
<name>A0AAN8K968_PATCE</name>
<dbReference type="Gene3D" id="2.60.120.310">
    <property type="entry name" value="Copper type II, ascorbate-dependent monooxygenase, N-terminal domain"/>
    <property type="match status" value="1"/>
</dbReference>
<evidence type="ECO:0000256" key="2">
    <source>
        <dbReference type="ARBA" id="ARBA00023180"/>
    </source>
</evidence>
<feature type="domain" description="Temptin Cys/Cys disulfide" evidence="6">
    <location>
        <begin position="20"/>
        <end position="117"/>
    </location>
</feature>
<feature type="signal peptide" evidence="3">
    <location>
        <begin position="1"/>
        <end position="19"/>
    </location>
</feature>
<gene>
    <name evidence="7" type="ORF">SNE40_002694</name>
</gene>
<dbReference type="Pfam" id="PF24784">
    <property type="entry name" value="Temptin_C"/>
    <property type="match status" value="1"/>
</dbReference>
<feature type="chain" id="PRO_5042995427" description="Temptin" evidence="3">
    <location>
        <begin position="20"/>
        <end position="572"/>
    </location>
</feature>
<dbReference type="Pfam" id="PF03712">
    <property type="entry name" value="Cu2_monoox_C"/>
    <property type="match status" value="1"/>
</dbReference>
<proteinExistence type="predicted"/>
<keyword evidence="1" id="KW-1015">Disulfide bond</keyword>
<comment type="caution">
    <text evidence="7">The sequence shown here is derived from an EMBL/GenBank/DDBJ whole genome shotgun (WGS) entry which is preliminary data.</text>
</comment>
<dbReference type="PANTHER" id="PTHR10157:SF23">
    <property type="entry name" value="MOXD1 HOMOLOG 1"/>
    <property type="match status" value="1"/>
</dbReference>